<evidence type="ECO:0000256" key="2">
    <source>
        <dbReference type="ARBA" id="ARBA00022490"/>
    </source>
</evidence>
<dbReference type="GO" id="GO:0006915">
    <property type="term" value="P:apoptotic process"/>
    <property type="evidence" value="ECO:0007669"/>
    <property type="project" value="UniProtKB-KW"/>
</dbReference>
<accession>A0AAW1C7T0</accession>
<protein>
    <recommendedName>
        <fullName evidence="6">Fas apoptotic inhibitory molecule 1</fullName>
    </recommendedName>
</protein>
<dbReference type="GO" id="GO:0005737">
    <property type="term" value="C:cytoplasm"/>
    <property type="evidence" value="ECO:0007669"/>
    <property type="project" value="UniProtKB-SubCell"/>
</dbReference>
<evidence type="ECO:0000256" key="5">
    <source>
        <dbReference type="ARBA" id="ARBA00060954"/>
    </source>
</evidence>
<feature type="compositionally biased region" description="Basic and acidic residues" evidence="7">
    <location>
        <begin position="160"/>
        <end position="174"/>
    </location>
</feature>
<keyword evidence="2" id="KW-0963">Cytoplasm</keyword>
<evidence type="ECO:0000256" key="3">
    <source>
        <dbReference type="ARBA" id="ARBA00022703"/>
    </source>
</evidence>
<dbReference type="Pfam" id="PF06905">
    <property type="entry name" value="FAIM1"/>
    <property type="match status" value="1"/>
</dbReference>
<dbReference type="FunFam" id="2.40.128.180:FF:000001">
    <property type="entry name" value="Fas apoptotic inhibitory molecule 1"/>
    <property type="match status" value="1"/>
</dbReference>
<evidence type="ECO:0000256" key="4">
    <source>
        <dbReference type="ARBA" id="ARBA00058770"/>
    </source>
</evidence>
<dbReference type="AlphaFoldDB" id="A0AAW1C7T0"/>
<dbReference type="PANTHER" id="PTHR13088:SF3">
    <property type="entry name" value="FAS APOPTOTIC INHIBITORY MOLECULE 1"/>
    <property type="match status" value="1"/>
</dbReference>
<evidence type="ECO:0000256" key="7">
    <source>
        <dbReference type="SAM" id="MobiDB-lite"/>
    </source>
</evidence>
<dbReference type="InterPro" id="IPR010695">
    <property type="entry name" value="FAIM1"/>
</dbReference>
<evidence type="ECO:0000256" key="1">
    <source>
        <dbReference type="ARBA" id="ARBA00004496"/>
    </source>
</evidence>
<sequence length="476" mass="51943">MYHDSPLSPPGPPPASGCSGLLSRVFPGPPFPQRRLLSRCLFLLGERQGRELPRPLKAGSQAEVEPPLGLAFSLHLLVPGLFASRWAREGGGEEERLLADVHFLGVSHSREQRLTENTRCDEEGSPGGGEPLKAMWPERKARKGTKRSAGGALRGVSRGGAREKPGVGRDEEALGRAAESPGRVSRPGPARVRACCQGRRDAPTALSRRRAGFPFLGRTAILRVAGSQKREKPRGRRSGVSWGKGRSRSPLGCPRPSLLGLGDALSSPEAAGPSSHPDQASLWTGRREALSLSYIDRMTDLVAVWEVGLSDGVHKIEFEHGTTSGKRVVYVDGKEIIRKEWMFKLVGKETFTVGAANTKATINIDAVSGFAYEYTLEIDGKSLKKYLENRSKTTNTWVLHLDGTDFRVVLEKDTMDVWCNGKKVETAGEFVEDGTETHFSIGKHNCYIKAISSGKRREGILHMLIVDDGEIPEVLE</sequence>
<dbReference type="EMBL" id="JAOTOJ010000001">
    <property type="protein sequence ID" value="KAK9410549.1"/>
    <property type="molecule type" value="Genomic_DNA"/>
</dbReference>
<feature type="region of interest" description="Disordered" evidence="7">
    <location>
        <begin position="114"/>
        <end position="196"/>
    </location>
</feature>
<name>A0AAW1C7T0_CROAD</name>
<feature type="region of interest" description="Disordered" evidence="7">
    <location>
        <begin position="224"/>
        <end position="282"/>
    </location>
</feature>
<organism evidence="8 9">
    <name type="scientific">Crotalus adamanteus</name>
    <name type="common">Eastern diamondback rattlesnake</name>
    <dbReference type="NCBI Taxonomy" id="8729"/>
    <lineage>
        <taxon>Eukaryota</taxon>
        <taxon>Metazoa</taxon>
        <taxon>Chordata</taxon>
        <taxon>Craniata</taxon>
        <taxon>Vertebrata</taxon>
        <taxon>Euteleostomi</taxon>
        <taxon>Lepidosauria</taxon>
        <taxon>Squamata</taxon>
        <taxon>Bifurcata</taxon>
        <taxon>Unidentata</taxon>
        <taxon>Episquamata</taxon>
        <taxon>Toxicofera</taxon>
        <taxon>Serpentes</taxon>
        <taxon>Colubroidea</taxon>
        <taxon>Viperidae</taxon>
        <taxon>Crotalinae</taxon>
        <taxon>Crotalus</taxon>
    </lineage>
</organism>
<dbReference type="FunFam" id="2.40.128.180:FF:000002">
    <property type="entry name" value="Fas apoptotic inhibitory molecule 1"/>
    <property type="match status" value="1"/>
</dbReference>
<evidence type="ECO:0000313" key="8">
    <source>
        <dbReference type="EMBL" id="KAK9410549.1"/>
    </source>
</evidence>
<reference evidence="8 9" key="1">
    <citation type="journal article" date="2024" name="Proc. Natl. Acad. Sci. U.S.A.">
        <title>The genetic regulatory architecture and epigenomic basis for age-related changes in rattlesnake venom.</title>
        <authorList>
            <person name="Hogan M.P."/>
            <person name="Holding M.L."/>
            <person name="Nystrom G.S."/>
            <person name="Colston T.J."/>
            <person name="Bartlett D.A."/>
            <person name="Mason A.J."/>
            <person name="Ellsworth S.A."/>
            <person name="Rautsaw R.M."/>
            <person name="Lawrence K.C."/>
            <person name="Strickland J.L."/>
            <person name="He B."/>
            <person name="Fraser P."/>
            <person name="Margres M.J."/>
            <person name="Gilbert D.M."/>
            <person name="Gibbs H.L."/>
            <person name="Parkinson C.L."/>
            <person name="Rokyta D.R."/>
        </authorList>
    </citation>
    <scope>NUCLEOTIDE SEQUENCE [LARGE SCALE GENOMIC DNA]</scope>
    <source>
        <strain evidence="8">DRR0105</strain>
    </source>
</reference>
<comment type="subcellular location">
    <subcellularLocation>
        <location evidence="1">Cytoplasm</location>
    </subcellularLocation>
</comment>
<comment type="function">
    <text evidence="4">Plays a role as an inducible effector molecule that mediates Fas resistance produced by surface Ig engagement in B cells.</text>
</comment>
<dbReference type="GO" id="GO:1902042">
    <property type="term" value="P:negative regulation of extrinsic apoptotic signaling pathway via death domain receptors"/>
    <property type="evidence" value="ECO:0007669"/>
    <property type="project" value="TreeGrafter"/>
</dbReference>
<dbReference type="Gene3D" id="2.40.128.180">
    <property type="match status" value="2"/>
</dbReference>
<dbReference type="InterPro" id="IPR038513">
    <property type="entry name" value="FAIM1_dom_sf"/>
</dbReference>
<evidence type="ECO:0000313" key="9">
    <source>
        <dbReference type="Proteomes" id="UP001474421"/>
    </source>
</evidence>
<dbReference type="PANTHER" id="PTHR13088">
    <property type="entry name" value="FAS APOPTOTIC INHIBITORY MOLECULE FAIM"/>
    <property type="match status" value="1"/>
</dbReference>
<keyword evidence="3" id="KW-0053">Apoptosis</keyword>
<proteinExistence type="inferred from homology"/>
<gene>
    <name evidence="8" type="ORF">NXF25_001724</name>
</gene>
<keyword evidence="9" id="KW-1185">Reference proteome</keyword>
<comment type="caution">
    <text evidence="8">The sequence shown here is derived from an EMBL/GenBank/DDBJ whole genome shotgun (WGS) entry which is preliminary data.</text>
</comment>
<dbReference type="Proteomes" id="UP001474421">
    <property type="component" value="Unassembled WGS sequence"/>
</dbReference>
<comment type="similarity">
    <text evidence="5">Belongs to the FAIM1 family.</text>
</comment>
<evidence type="ECO:0000256" key="6">
    <source>
        <dbReference type="ARBA" id="ARBA00069997"/>
    </source>
</evidence>